<reference evidence="2" key="1">
    <citation type="journal article" date="2019" name="Int. J. Syst. Evol. Microbiol.">
        <title>The Global Catalogue of Microorganisms (GCM) 10K type strain sequencing project: providing services to taxonomists for standard genome sequencing and annotation.</title>
        <authorList>
            <consortium name="The Broad Institute Genomics Platform"/>
            <consortium name="The Broad Institute Genome Sequencing Center for Infectious Disease"/>
            <person name="Wu L."/>
            <person name="Ma J."/>
        </authorList>
    </citation>
    <scope>NUCLEOTIDE SEQUENCE [LARGE SCALE GENOMIC DNA]</scope>
    <source>
        <strain evidence="2">KCTC 23701</strain>
    </source>
</reference>
<evidence type="ECO:0008006" key="3">
    <source>
        <dbReference type="Google" id="ProtNLM"/>
    </source>
</evidence>
<proteinExistence type="predicted"/>
<sequence>MKRAVKSVIMQGGQGDAIMAAYGMAALHALKPGIFADDVVCYPRSLAAPLIQALLPWAKVLPIDKSNGSAHPRFYTSAAKTTLGSAYKNWFGPDWINNFAERRRQASTGYQAPGGVVRLARWLTDKRLIGNTRWRREAPDYYAIKMWAPLAEYHGFSEIDLGRALYATVDELKVNIGNALGDYVSPLPVPALAVFPSGASFQTMPPAFLARLVAALPGVEVRAFFGPGDTTMADYAALGIRCEITPTLNDVLYVLRHALSVITVDSFVSHLAQLFADGHIAAMSHDLPVHTVHPGATSRIVFKAMPCVPCNYLPKAGQCAAGFKRCGVYERDDYFDLLLRTVRSSIPGA</sequence>
<name>A0ABQ3H100_9NEIS</name>
<dbReference type="SUPFAM" id="SSF53756">
    <property type="entry name" value="UDP-Glycosyltransferase/glycogen phosphorylase"/>
    <property type="match status" value="1"/>
</dbReference>
<keyword evidence="2" id="KW-1185">Reference proteome</keyword>
<gene>
    <name evidence="1" type="ORF">GCM10007350_24820</name>
</gene>
<dbReference type="Gene3D" id="3.40.50.2000">
    <property type="entry name" value="Glycogen Phosphorylase B"/>
    <property type="match status" value="1"/>
</dbReference>
<comment type="caution">
    <text evidence="1">The sequence shown here is derived from an EMBL/GenBank/DDBJ whole genome shotgun (WGS) entry which is preliminary data.</text>
</comment>
<evidence type="ECO:0000313" key="1">
    <source>
        <dbReference type="EMBL" id="GHD64907.1"/>
    </source>
</evidence>
<dbReference type="EMBL" id="BMYO01000006">
    <property type="protein sequence ID" value="GHD64907.1"/>
    <property type="molecule type" value="Genomic_DNA"/>
</dbReference>
<protein>
    <recommendedName>
        <fullName evidence="3">Heptosyltransferase</fullName>
    </recommendedName>
</protein>
<dbReference type="Proteomes" id="UP000604737">
    <property type="component" value="Unassembled WGS sequence"/>
</dbReference>
<dbReference type="RefSeq" id="WP_189461201.1">
    <property type="nucleotide sequence ID" value="NZ_BMYO01000006.1"/>
</dbReference>
<accession>A0ABQ3H100</accession>
<evidence type="ECO:0000313" key="2">
    <source>
        <dbReference type="Proteomes" id="UP000604737"/>
    </source>
</evidence>
<organism evidence="1 2">
    <name type="scientific">Jeongeupia chitinilytica</name>
    <dbReference type="NCBI Taxonomy" id="1041641"/>
    <lineage>
        <taxon>Bacteria</taxon>
        <taxon>Pseudomonadati</taxon>
        <taxon>Pseudomonadota</taxon>
        <taxon>Betaproteobacteria</taxon>
        <taxon>Neisseriales</taxon>
        <taxon>Chitinibacteraceae</taxon>
        <taxon>Jeongeupia</taxon>
    </lineage>
</organism>